<proteinExistence type="predicted"/>
<dbReference type="SUPFAM" id="SSF144232">
    <property type="entry name" value="HIT/MYND zinc finger-like"/>
    <property type="match status" value="1"/>
</dbReference>
<dbReference type="Proteomes" id="UP001498398">
    <property type="component" value="Unassembled WGS sequence"/>
</dbReference>
<keyword evidence="3" id="KW-0862">Zinc</keyword>
<accession>A0ABR1JU06</accession>
<keyword evidence="7" id="KW-1185">Reference proteome</keyword>
<feature type="domain" description="MYND-type" evidence="5">
    <location>
        <begin position="394"/>
        <end position="439"/>
    </location>
</feature>
<sequence length="518" mass="56935">MGRKAVALKGVQWHFDIRYITYDPIPGHVLFLVRLDAKEKYVERLPVGIEGNDDRGLSFFPETGAEAAPEMAKALLYCFKNKVEGKSEDNLMPPSFKLATDDATLARAVEKELGKLGVPSSQCKVEVEKSDMRVLFAQIQFEDAYRGFKAKWGISAQEARMGEDVPSPPEAIGFSNFKPPSDFAASSGAEKGLEDVQAMLDYVQALLNASPMSDERLLNMENEVMKVRLLFMEKPAGIRKREADDGDGGAAMDYGLRLYFGAGVAPSRRLSRKYLIQAALDASVLDSTRSIAHALLTSWYTACQNDFRTRYLFAAAHHANEAMRLTLGRVPPPAVLFFGKNLLECEADRGTRGLRSQFKHVWKAVAKREGEMEAERNAARLKRLTKPNRYRCATVGCGIEASSGKMLLRCAGKCDPDKKPSYCSKECQKADWKNHKPFCIPGAACSVIDDSSNSSNMGGYKSAGAIGVPVQNADGTSTFVSSTTMSASELREFRDVADGKAKAGNGVPSNIQMERWEI</sequence>
<evidence type="ECO:0000256" key="2">
    <source>
        <dbReference type="ARBA" id="ARBA00022771"/>
    </source>
</evidence>
<organism evidence="6 7">
    <name type="scientific">Marasmiellus scandens</name>
    <dbReference type="NCBI Taxonomy" id="2682957"/>
    <lineage>
        <taxon>Eukaryota</taxon>
        <taxon>Fungi</taxon>
        <taxon>Dikarya</taxon>
        <taxon>Basidiomycota</taxon>
        <taxon>Agaricomycotina</taxon>
        <taxon>Agaricomycetes</taxon>
        <taxon>Agaricomycetidae</taxon>
        <taxon>Agaricales</taxon>
        <taxon>Marasmiineae</taxon>
        <taxon>Omphalotaceae</taxon>
        <taxon>Marasmiellus</taxon>
    </lineage>
</organism>
<dbReference type="PROSITE" id="PS50865">
    <property type="entry name" value="ZF_MYND_2"/>
    <property type="match status" value="1"/>
</dbReference>
<keyword evidence="1" id="KW-0479">Metal-binding</keyword>
<name>A0ABR1JU06_9AGAR</name>
<dbReference type="InterPro" id="IPR002893">
    <property type="entry name" value="Znf_MYND"/>
</dbReference>
<dbReference type="Gene3D" id="6.10.140.2220">
    <property type="match status" value="1"/>
</dbReference>
<evidence type="ECO:0000256" key="1">
    <source>
        <dbReference type="ARBA" id="ARBA00022723"/>
    </source>
</evidence>
<protein>
    <recommendedName>
        <fullName evidence="5">MYND-type domain-containing protein</fullName>
    </recommendedName>
</protein>
<gene>
    <name evidence="6" type="ORF">VKT23_004853</name>
</gene>
<dbReference type="EMBL" id="JBANRG010000005">
    <property type="protein sequence ID" value="KAK7466128.1"/>
    <property type="molecule type" value="Genomic_DNA"/>
</dbReference>
<comment type="caution">
    <text evidence="6">The sequence shown here is derived from an EMBL/GenBank/DDBJ whole genome shotgun (WGS) entry which is preliminary data.</text>
</comment>
<evidence type="ECO:0000256" key="4">
    <source>
        <dbReference type="PROSITE-ProRule" id="PRU00134"/>
    </source>
</evidence>
<keyword evidence="2 4" id="KW-0863">Zinc-finger</keyword>
<evidence type="ECO:0000313" key="7">
    <source>
        <dbReference type="Proteomes" id="UP001498398"/>
    </source>
</evidence>
<evidence type="ECO:0000313" key="6">
    <source>
        <dbReference type="EMBL" id="KAK7466128.1"/>
    </source>
</evidence>
<evidence type="ECO:0000259" key="5">
    <source>
        <dbReference type="PROSITE" id="PS50865"/>
    </source>
</evidence>
<evidence type="ECO:0000256" key="3">
    <source>
        <dbReference type="ARBA" id="ARBA00022833"/>
    </source>
</evidence>
<dbReference type="Pfam" id="PF01753">
    <property type="entry name" value="zf-MYND"/>
    <property type="match status" value="1"/>
</dbReference>
<reference evidence="6 7" key="1">
    <citation type="submission" date="2024-01" db="EMBL/GenBank/DDBJ databases">
        <title>A draft genome for the cacao thread blight pathogen Marasmiellus scandens.</title>
        <authorList>
            <person name="Baruah I.K."/>
            <person name="Leung J."/>
            <person name="Bukari Y."/>
            <person name="Amoako-Attah I."/>
            <person name="Meinhardt L.W."/>
            <person name="Bailey B.A."/>
            <person name="Cohen S.P."/>
        </authorList>
    </citation>
    <scope>NUCLEOTIDE SEQUENCE [LARGE SCALE GENOMIC DNA]</scope>
    <source>
        <strain evidence="6 7">GH-19</strain>
    </source>
</reference>